<feature type="region of interest" description="Disordered" evidence="1">
    <location>
        <begin position="57"/>
        <end position="81"/>
    </location>
</feature>
<accession>F4RZ87</accession>
<proteinExistence type="predicted"/>
<dbReference type="KEGG" id="mlr:MELLADRAFT_72817"/>
<sequence>MPSVLKTKSSFISIAQEKDNLMPLSPGAEYGCLPRQGLKQAVSARELKTRASSCQINSTWRSDGQPPNFDRRNPSTGVKSGKSFGTLNSLVSWLRDSKKSNIKSSKSIFELNTVRRSTEDMSTTNRRRSETVHMMKSSTVGAKNRLSRSHPLNAGFCSNETSLLDDEEIKSSPLIMNTQQRIISTRDEVPKSEPSVNRLESEIPTRYSLEVYEEEDGDDHSSFHTVDGRDEETHDKDGFCLPKWPGASHHWSTASHPSERFGQWSVTVGKDEVLLPVEGLGDGQVDPST</sequence>
<evidence type="ECO:0000313" key="2">
    <source>
        <dbReference type="EMBL" id="EGG02296.1"/>
    </source>
</evidence>
<keyword evidence="3" id="KW-1185">Reference proteome</keyword>
<dbReference type="Proteomes" id="UP000001072">
    <property type="component" value="Unassembled WGS sequence"/>
</dbReference>
<dbReference type="OrthoDB" id="10396147at2759"/>
<dbReference type="HOGENOM" id="CLU_963389_0_0_1"/>
<organism evidence="3">
    <name type="scientific">Melampsora larici-populina (strain 98AG31 / pathotype 3-4-7)</name>
    <name type="common">Poplar leaf rust fungus</name>
    <dbReference type="NCBI Taxonomy" id="747676"/>
    <lineage>
        <taxon>Eukaryota</taxon>
        <taxon>Fungi</taxon>
        <taxon>Dikarya</taxon>
        <taxon>Basidiomycota</taxon>
        <taxon>Pucciniomycotina</taxon>
        <taxon>Pucciniomycetes</taxon>
        <taxon>Pucciniales</taxon>
        <taxon>Melampsoraceae</taxon>
        <taxon>Melampsora</taxon>
    </lineage>
</organism>
<gene>
    <name evidence="2" type="ORF">MELLADRAFT_72817</name>
</gene>
<name>F4RZ87_MELLP</name>
<dbReference type="InParanoid" id="F4RZ87"/>
<dbReference type="RefSeq" id="XP_007414553.1">
    <property type="nucleotide sequence ID" value="XM_007414491.1"/>
</dbReference>
<dbReference type="AlphaFoldDB" id="F4RZ87"/>
<evidence type="ECO:0000256" key="1">
    <source>
        <dbReference type="SAM" id="MobiDB-lite"/>
    </source>
</evidence>
<dbReference type="VEuPathDB" id="FungiDB:MELLADRAFT_72817"/>
<protein>
    <submittedName>
        <fullName evidence="2">Uncharacterized protein</fullName>
    </submittedName>
</protein>
<reference evidence="3" key="1">
    <citation type="journal article" date="2011" name="Proc. Natl. Acad. Sci. U.S.A.">
        <title>Obligate biotrophy features unraveled by the genomic analysis of rust fungi.</title>
        <authorList>
            <person name="Duplessis S."/>
            <person name="Cuomo C.A."/>
            <person name="Lin Y.-C."/>
            <person name="Aerts A."/>
            <person name="Tisserant E."/>
            <person name="Veneault-Fourrey C."/>
            <person name="Joly D.L."/>
            <person name="Hacquard S."/>
            <person name="Amselem J."/>
            <person name="Cantarel B.L."/>
            <person name="Chiu R."/>
            <person name="Coutinho P.M."/>
            <person name="Feau N."/>
            <person name="Field M."/>
            <person name="Frey P."/>
            <person name="Gelhaye E."/>
            <person name="Goldberg J."/>
            <person name="Grabherr M.G."/>
            <person name="Kodira C.D."/>
            <person name="Kohler A."/>
            <person name="Kuees U."/>
            <person name="Lindquist E.A."/>
            <person name="Lucas S.M."/>
            <person name="Mago R."/>
            <person name="Mauceli E."/>
            <person name="Morin E."/>
            <person name="Murat C."/>
            <person name="Pangilinan J.L."/>
            <person name="Park R."/>
            <person name="Pearson M."/>
            <person name="Quesneville H."/>
            <person name="Rouhier N."/>
            <person name="Sakthikumar S."/>
            <person name="Salamov A.A."/>
            <person name="Schmutz J."/>
            <person name="Selles B."/>
            <person name="Shapiro H."/>
            <person name="Tanguay P."/>
            <person name="Tuskan G.A."/>
            <person name="Henrissat B."/>
            <person name="Van de Peer Y."/>
            <person name="Rouze P."/>
            <person name="Ellis J.G."/>
            <person name="Dodds P.N."/>
            <person name="Schein J.E."/>
            <person name="Zhong S."/>
            <person name="Hamelin R.C."/>
            <person name="Grigoriev I.V."/>
            <person name="Szabo L.J."/>
            <person name="Martin F."/>
        </authorList>
    </citation>
    <scope>NUCLEOTIDE SEQUENCE [LARGE SCALE GENOMIC DNA]</scope>
    <source>
        <strain evidence="3">98AG31 / pathotype 3-4-7</strain>
    </source>
</reference>
<dbReference type="EMBL" id="GL883132">
    <property type="protein sequence ID" value="EGG02296.1"/>
    <property type="molecule type" value="Genomic_DNA"/>
</dbReference>
<feature type="compositionally biased region" description="Basic and acidic residues" evidence="1">
    <location>
        <begin position="219"/>
        <end position="237"/>
    </location>
</feature>
<evidence type="ECO:0000313" key="3">
    <source>
        <dbReference type="Proteomes" id="UP000001072"/>
    </source>
</evidence>
<dbReference type="GeneID" id="18932201"/>
<feature type="region of interest" description="Disordered" evidence="1">
    <location>
        <begin position="213"/>
        <end position="237"/>
    </location>
</feature>